<dbReference type="EMBL" id="BQXS01010107">
    <property type="protein sequence ID" value="GKT32991.1"/>
    <property type="molecule type" value="Genomic_DNA"/>
</dbReference>
<evidence type="ECO:0000313" key="1">
    <source>
        <dbReference type="EMBL" id="GKT32991.1"/>
    </source>
</evidence>
<sequence length="219" mass="25388">MHMELLGVLSRYSIPLLKCVIEPDNLQSIDRDLSQYCRRSGSTMFGRKAPSASVARRLYSLLPFILKNTISDTVSNFKLSNAQKERLNSFTDEEVMRKREDWKAKVESYSKKTFLLEFTKSEEERVMKDVEKDIQSLGSGVFAHNYTIFGDIFCVVADMKQKNRNAQFFGPCEKHRMIDLWKISVQSCIVTHVLCLPSTTREEMLEAQECVVKRNDYFV</sequence>
<dbReference type="Proteomes" id="UP001057375">
    <property type="component" value="Unassembled WGS sequence"/>
</dbReference>
<reference evidence="1" key="1">
    <citation type="submission" date="2022-03" db="EMBL/GenBank/DDBJ databases">
        <title>Draft genome sequence of Aduncisulcus paluster, a free-living microaerophilic Fornicata.</title>
        <authorList>
            <person name="Yuyama I."/>
            <person name="Kume K."/>
            <person name="Tamura T."/>
            <person name="Inagaki Y."/>
            <person name="Hashimoto T."/>
        </authorList>
    </citation>
    <scope>NUCLEOTIDE SEQUENCE</scope>
    <source>
        <strain evidence="1">NY0171</strain>
    </source>
</reference>
<protein>
    <submittedName>
        <fullName evidence="1">Uncharacterized protein</fullName>
    </submittedName>
</protein>
<organism evidence="1 2">
    <name type="scientific">Aduncisulcus paluster</name>
    <dbReference type="NCBI Taxonomy" id="2918883"/>
    <lineage>
        <taxon>Eukaryota</taxon>
        <taxon>Metamonada</taxon>
        <taxon>Carpediemonas-like organisms</taxon>
        <taxon>Aduncisulcus</taxon>
    </lineage>
</organism>
<evidence type="ECO:0000313" key="2">
    <source>
        <dbReference type="Proteomes" id="UP001057375"/>
    </source>
</evidence>
<comment type="caution">
    <text evidence="1">The sequence shown here is derived from an EMBL/GenBank/DDBJ whole genome shotgun (WGS) entry which is preliminary data.</text>
</comment>
<gene>
    <name evidence="1" type="ORF">ADUPG1_007023</name>
</gene>
<name>A0ABQ5KM36_9EUKA</name>
<proteinExistence type="predicted"/>
<keyword evidence="2" id="KW-1185">Reference proteome</keyword>
<feature type="non-terminal residue" evidence="1">
    <location>
        <position position="219"/>
    </location>
</feature>
<accession>A0ABQ5KM36</accession>